<gene>
    <name evidence="6" type="ORF">DBV39_15945</name>
</gene>
<keyword evidence="7" id="KW-1185">Reference proteome</keyword>
<dbReference type="PANTHER" id="PTHR10146:SF14">
    <property type="entry name" value="PYRIDOXAL PHOSPHATE HOMEOSTASIS PROTEIN"/>
    <property type="match status" value="1"/>
</dbReference>
<evidence type="ECO:0000256" key="4">
    <source>
        <dbReference type="RuleBase" id="RU004514"/>
    </source>
</evidence>
<dbReference type="NCBIfam" id="TIGR00044">
    <property type="entry name" value="YggS family pyridoxal phosphate-dependent enzyme"/>
    <property type="match status" value="1"/>
</dbReference>
<dbReference type="Pfam" id="PF01168">
    <property type="entry name" value="Ala_racemase_N"/>
    <property type="match status" value="1"/>
</dbReference>
<dbReference type="AlphaFoldDB" id="A0A2R4XMH8"/>
<organism evidence="6 7">
    <name type="scientific">Orrella marina</name>
    <dbReference type="NCBI Taxonomy" id="2163011"/>
    <lineage>
        <taxon>Bacteria</taxon>
        <taxon>Pseudomonadati</taxon>
        <taxon>Pseudomonadota</taxon>
        <taxon>Betaproteobacteria</taxon>
        <taxon>Burkholderiales</taxon>
        <taxon>Alcaligenaceae</taxon>
        <taxon>Orrella</taxon>
    </lineage>
</organism>
<evidence type="ECO:0000259" key="5">
    <source>
        <dbReference type="Pfam" id="PF01168"/>
    </source>
</evidence>
<evidence type="ECO:0000313" key="7">
    <source>
        <dbReference type="Proteomes" id="UP000244571"/>
    </source>
</evidence>
<feature type="domain" description="Alanine racemase N-terminal" evidence="5">
    <location>
        <begin position="12"/>
        <end position="230"/>
    </location>
</feature>
<dbReference type="RefSeq" id="WP_108622381.1">
    <property type="nucleotide sequence ID" value="NZ_CP028901.1"/>
</dbReference>
<comment type="similarity">
    <text evidence="2 4">Belongs to the pyridoxal phosphate-binding protein YggS/PROSC family.</text>
</comment>
<dbReference type="PANTHER" id="PTHR10146">
    <property type="entry name" value="PROLINE SYNTHETASE CO-TRANSCRIBED BACTERIAL HOMOLOG PROTEIN"/>
    <property type="match status" value="1"/>
</dbReference>
<proteinExistence type="inferred from homology"/>
<dbReference type="Proteomes" id="UP000244571">
    <property type="component" value="Chromosome"/>
</dbReference>
<comment type="function">
    <text evidence="2">Pyridoxal 5'-phosphate (PLP)-binding protein, which is involved in PLP homeostasis.</text>
</comment>
<dbReference type="InterPro" id="IPR011078">
    <property type="entry name" value="PyrdxlP_homeostasis"/>
</dbReference>
<evidence type="ECO:0000313" key="6">
    <source>
        <dbReference type="EMBL" id="AWB34971.1"/>
    </source>
</evidence>
<reference evidence="6 7" key="1">
    <citation type="submission" date="2018-04" db="EMBL/GenBank/DDBJ databases">
        <title>Bordetella sp. HZ20 isolated from seawater.</title>
        <authorList>
            <person name="Sun C."/>
        </authorList>
    </citation>
    <scope>NUCLEOTIDE SEQUENCE [LARGE SCALE GENOMIC DNA]</scope>
    <source>
        <strain evidence="6 7">HZ20</strain>
    </source>
</reference>
<feature type="modified residue" description="N6-(pyridoxal phosphate)lysine" evidence="2 3">
    <location>
        <position position="38"/>
    </location>
</feature>
<dbReference type="InterPro" id="IPR001608">
    <property type="entry name" value="Ala_racemase_N"/>
</dbReference>
<comment type="cofactor">
    <cofactor evidence="3">
        <name>pyridoxal 5'-phosphate</name>
        <dbReference type="ChEBI" id="CHEBI:597326"/>
    </cofactor>
</comment>
<name>A0A2R4XMH8_9BURK</name>
<dbReference type="EMBL" id="CP028901">
    <property type="protein sequence ID" value="AWB34971.1"/>
    <property type="molecule type" value="Genomic_DNA"/>
</dbReference>
<dbReference type="HAMAP" id="MF_02087">
    <property type="entry name" value="PLP_homeostasis"/>
    <property type="match status" value="1"/>
</dbReference>
<protein>
    <recommendedName>
        <fullName evidence="2">Pyridoxal phosphate homeostasis protein</fullName>
        <shortName evidence="2">PLP homeostasis protein</shortName>
    </recommendedName>
</protein>
<dbReference type="GO" id="GO:0030170">
    <property type="term" value="F:pyridoxal phosphate binding"/>
    <property type="evidence" value="ECO:0007669"/>
    <property type="project" value="UniProtKB-UniRule"/>
</dbReference>
<dbReference type="KEGG" id="boz:DBV39_15945"/>
<evidence type="ECO:0000256" key="1">
    <source>
        <dbReference type="ARBA" id="ARBA00022898"/>
    </source>
</evidence>
<dbReference type="InterPro" id="IPR029066">
    <property type="entry name" value="PLP-binding_barrel"/>
</dbReference>
<evidence type="ECO:0000256" key="2">
    <source>
        <dbReference type="HAMAP-Rule" id="MF_02087"/>
    </source>
</evidence>
<dbReference type="PIRSF" id="PIRSF004848">
    <property type="entry name" value="YBL036c_PLPDEIII"/>
    <property type="match status" value="1"/>
</dbReference>
<evidence type="ECO:0000256" key="3">
    <source>
        <dbReference type="PIRSR" id="PIRSR004848-1"/>
    </source>
</evidence>
<dbReference type="OrthoDB" id="9804072at2"/>
<accession>A0A2R4XMH8</accession>
<sequence>MISQTMQQRVQSVQERIRLACERVGRDPSHVSILPVSKTFPVESIEQAVSLGFSRFGENRPQEVVRKAPLLQHLDVQWVVIGQVQTNKAKDVARWASELQSLDRGSLAEALQRRLEPLERTLDVLVQVKTSPEDSKSGLPASELMPLLRQLEAFPNLRMKGLMTLAVLSDDPQPVRDCFRMLVRCRQEALDAGIDPQCLERLSMGMSADLELAVEEGSTEVRVGTAIFGVR</sequence>
<dbReference type="SUPFAM" id="SSF51419">
    <property type="entry name" value="PLP-binding barrel"/>
    <property type="match status" value="1"/>
</dbReference>
<dbReference type="Gene3D" id="3.20.20.10">
    <property type="entry name" value="Alanine racemase"/>
    <property type="match status" value="1"/>
</dbReference>
<dbReference type="CDD" id="cd00635">
    <property type="entry name" value="PLPDE_III_YBL036c_like"/>
    <property type="match status" value="1"/>
</dbReference>
<keyword evidence="1 2" id="KW-0663">Pyridoxal phosphate</keyword>